<name>L1JVR8_GUITC</name>
<evidence type="ECO:0000313" key="8">
    <source>
        <dbReference type="EMBL" id="EKX52681.1"/>
    </source>
</evidence>
<evidence type="ECO:0000256" key="5">
    <source>
        <dbReference type="ARBA" id="ARBA00023136"/>
    </source>
</evidence>
<evidence type="ECO:0000256" key="7">
    <source>
        <dbReference type="SAM" id="Phobius"/>
    </source>
</evidence>
<dbReference type="KEGG" id="gtt:GUITHDRAFT_159259"/>
<evidence type="ECO:0000313" key="9">
    <source>
        <dbReference type="EnsemblProtists" id="EKX52681"/>
    </source>
</evidence>
<reference evidence="8 10" key="1">
    <citation type="journal article" date="2012" name="Nature">
        <title>Algal genomes reveal evolutionary mosaicism and the fate of nucleomorphs.</title>
        <authorList>
            <consortium name="DOE Joint Genome Institute"/>
            <person name="Curtis B.A."/>
            <person name="Tanifuji G."/>
            <person name="Burki F."/>
            <person name="Gruber A."/>
            <person name="Irimia M."/>
            <person name="Maruyama S."/>
            <person name="Arias M.C."/>
            <person name="Ball S.G."/>
            <person name="Gile G.H."/>
            <person name="Hirakawa Y."/>
            <person name="Hopkins J.F."/>
            <person name="Kuo A."/>
            <person name="Rensing S.A."/>
            <person name="Schmutz J."/>
            <person name="Symeonidi A."/>
            <person name="Elias M."/>
            <person name="Eveleigh R.J."/>
            <person name="Herman E.K."/>
            <person name="Klute M.J."/>
            <person name="Nakayama T."/>
            <person name="Obornik M."/>
            <person name="Reyes-Prieto A."/>
            <person name="Armbrust E.V."/>
            <person name="Aves S.J."/>
            <person name="Beiko R.G."/>
            <person name="Coutinho P."/>
            <person name="Dacks J.B."/>
            <person name="Durnford D.G."/>
            <person name="Fast N.M."/>
            <person name="Green B.R."/>
            <person name="Grisdale C.J."/>
            <person name="Hempel F."/>
            <person name="Henrissat B."/>
            <person name="Hoppner M.P."/>
            <person name="Ishida K."/>
            <person name="Kim E."/>
            <person name="Koreny L."/>
            <person name="Kroth P.G."/>
            <person name="Liu Y."/>
            <person name="Malik S.B."/>
            <person name="Maier U.G."/>
            <person name="McRose D."/>
            <person name="Mock T."/>
            <person name="Neilson J.A."/>
            <person name="Onodera N.T."/>
            <person name="Poole A.M."/>
            <person name="Pritham E.J."/>
            <person name="Richards T.A."/>
            <person name="Rocap G."/>
            <person name="Roy S.W."/>
            <person name="Sarai C."/>
            <person name="Schaack S."/>
            <person name="Shirato S."/>
            <person name="Slamovits C.H."/>
            <person name="Spencer D.F."/>
            <person name="Suzuki S."/>
            <person name="Worden A.Z."/>
            <person name="Zauner S."/>
            <person name="Barry K."/>
            <person name="Bell C."/>
            <person name="Bharti A.K."/>
            <person name="Crow J.A."/>
            <person name="Grimwood J."/>
            <person name="Kramer R."/>
            <person name="Lindquist E."/>
            <person name="Lucas S."/>
            <person name="Salamov A."/>
            <person name="McFadden G.I."/>
            <person name="Lane C.E."/>
            <person name="Keeling P.J."/>
            <person name="Gray M.W."/>
            <person name="Grigoriev I.V."/>
            <person name="Archibald J.M."/>
        </authorList>
    </citation>
    <scope>NUCLEOTIDE SEQUENCE</scope>
    <source>
        <strain evidence="8 10">CCMP2712</strain>
    </source>
</reference>
<dbReference type="GeneID" id="17309270"/>
<evidence type="ECO:0008006" key="11">
    <source>
        <dbReference type="Google" id="ProtNLM"/>
    </source>
</evidence>
<dbReference type="HOGENOM" id="CLU_019907_1_0_1"/>
<evidence type="ECO:0000256" key="1">
    <source>
        <dbReference type="ARBA" id="ARBA00004141"/>
    </source>
</evidence>
<sequence>MSERDQEIMAANAKLNITEERENEIIPMWKPEIYIDIVEETSVFPGNGIPQPMLDHMKFDSDGSYFPIMHLNEFWLTKGMMIHVNETVDHLPLVLHFRCQGRFTWLMVIQWGTSMQQQRSIGTASEGDHDELKRILLESNPYLLAITGIVSLLHTVFDFLAFKNDISFWRKVDSMQGLSVRSIFTNIITQTIIFLYLLDNDTSWLILLSSGVGLLIEIWKVKKAMNVLVLPQIAMKYLSYVLYPLSLGFSIYSLMYNQHKSWWSWILSSAVGCVYTFGFIMMTPQLFINYKLKSVAHLPWRAMIYKFLNTIIDDLFAFVIKMPTLHRLSVFRDDLIFLIYLYQRWTYRVDKKRPNGERKGFSGRHEDKQAGMSAG</sequence>
<feature type="transmembrane region" description="Helical" evidence="7">
    <location>
        <begin position="233"/>
        <end position="256"/>
    </location>
</feature>
<dbReference type="EMBL" id="JH992972">
    <property type="protein sequence ID" value="EKX52681.1"/>
    <property type="molecule type" value="Genomic_DNA"/>
</dbReference>
<feature type="transmembrane region" description="Helical" evidence="7">
    <location>
        <begin position="178"/>
        <end position="198"/>
    </location>
</feature>
<protein>
    <recommendedName>
        <fullName evidence="11">Cleft lip and palate associated transmembrane protein</fullName>
    </recommendedName>
</protein>
<dbReference type="AlphaFoldDB" id="L1JVR8"/>
<dbReference type="RefSeq" id="XP_005839661.1">
    <property type="nucleotide sequence ID" value="XM_005839604.1"/>
</dbReference>
<dbReference type="STRING" id="905079.L1JVR8"/>
<keyword evidence="3 7" id="KW-0812">Transmembrane</keyword>
<keyword evidence="4 7" id="KW-1133">Transmembrane helix</keyword>
<reference evidence="9" key="3">
    <citation type="submission" date="2016-03" db="UniProtKB">
        <authorList>
            <consortium name="EnsemblProtists"/>
        </authorList>
    </citation>
    <scope>IDENTIFICATION</scope>
</reference>
<organism evidence="8">
    <name type="scientific">Guillardia theta (strain CCMP2712)</name>
    <name type="common">Cryptophyte</name>
    <dbReference type="NCBI Taxonomy" id="905079"/>
    <lineage>
        <taxon>Eukaryota</taxon>
        <taxon>Cryptophyceae</taxon>
        <taxon>Pyrenomonadales</taxon>
        <taxon>Geminigeraceae</taxon>
        <taxon>Guillardia</taxon>
    </lineage>
</organism>
<evidence type="ECO:0000256" key="6">
    <source>
        <dbReference type="SAM" id="MobiDB-lite"/>
    </source>
</evidence>
<feature type="compositionally biased region" description="Basic and acidic residues" evidence="6">
    <location>
        <begin position="356"/>
        <end position="369"/>
    </location>
</feature>
<dbReference type="Pfam" id="PF05602">
    <property type="entry name" value="CLPTM1"/>
    <property type="match status" value="2"/>
</dbReference>
<comment type="subcellular location">
    <subcellularLocation>
        <location evidence="1">Membrane</location>
        <topology evidence="1">Multi-pass membrane protein</topology>
    </subcellularLocation>
</comment>
<accession>L1JVR8</accession>
<gene>
    <name evidence="8" type="ORF">GUITHDRAFT_159259</name>
</gene>
<dbReference type="OrthoDB" id="378564at2759"/>
<dbReference type="PANTHER" id="PTHR21347">
    <property type="entry name" value="CLEFT LIP AND PALATE ASSOCIATED TRANSMEMBRANE PROTEIN-RELATED"/>
    <property type="match status" value="1"/>
</dbReference>
<feature type="region of interest" description="Disordered" evidence="6">
    <location>
        <begin position="356"/>
        <end position="375"/>
    </location>
</feature>
<keyword evidence="10" id="KW-1185">Reference proteome</keyword>
<dbReference type="Proteomes" id="UP000011087">
    <property type="component" value="Unassembled WGS sequence"/>
</dbReference>
<dbReference type="eggNOG" id="KOG2489">
    <property type="taxonomic scope" value="Eukaryota"/>
</dbReference>
<proteinExistence type="inferred from homology"/>
<evidence type="ECO:0000256" key="4">
    <source>
        <dbReference type="ARBA" id="ARBA00022989"/>
    </source>
</evidence>
<dbReference type="GO" id="GO:0016020">
    <property type="term" value="C:membrane"/>
    <property type="evidence" value="ECO:0007669"/>
    <property type="project" value="UniProtKB-SubCell"/>
</dbReference>
<dbReference type="PaxDb" id="55529-EKX52681"/>
<evidence type="ECO:0000313" key="10">
    <source>
        <dbReference type="Proteomes" id="UP000011087"/>
    </source>
</evidence>
<dbReference type="OMA" id="FEINATY"/>
<comment type="similarity">
    <text evidence="2">Belongs to the CLPTM1 family.</text>
</comment>
<evidence type="ECO:0000256" key="3">
    <source>
        <dbReference type="ARBA" id="ARBA00022692"/>
    </source>
</evidence>
<dbReference type="InterPro" id="IPR008429">
    <property type="entry name" value="CLPTM1"/>
</dbReference>
<dbReference type="EnsemblProtists" id="EKX52681">
    <property type="protein sequence ID" value="EKX52681"/>
    <property type="gene ID" value="GUITHDRAFT_159259"/>
</dbReference>
<keyword evidence="5 7" id="KW-0472">Membrane</keyword>
<feature type="transmembrane region" description="Helical" evidence="7">
    <location>
        <begin position="204"/>
        <end position="221"/>
    </location>
</feature>
<feature type="transmembrane region" description="Helical" evidence="7">
    <location>
        <begin position="262"/>
        <end position="283"/>
    </location>
</feature>
<feature type="transmembrane region" description="Helical" evidence="7">
    <location>
        <begin position="142"/>
        <end position="162"/>
    </location>
</feature>
<evidence type="ECO:0000256" key="2">
    <source>
        <dbReference type="ARBA" id="ARBA00009310"/>
    </source>
</evidence>
<dbReference type="GO" id="GO:0012505">
    <property type="term" value="C:endomembrane system"/>
    <property type="evidence" value="ECO:0007669"/>
    <property type="project" value="TreeGrafter"/>
</dbReference>
<dbReference type="PANTHER" id="PTHR21347:SF0">
    <property type="entry name" value="LIPID SCRAMBLASE CLPTM1L"/>
    <property type="match status" value="1"/>
</dbReference>
<reference evidence="10" key="2">
    <citation type="submission" date="2012-11" db="EMBL/GenBank/DDBJ databases">
        <authorList>
            <person name="Kuo A."/>
            <person name="Curtis B.A."/>
            <person name="Tanifuji G."/>
            <person name="Burki F."/>
            <person name="Gruber A."/>
            <person name="Irimia M."/>
            <person name="Maruyama S."/>
            <person name="Arias M.C."/>
            <person name="Ball S.G."/>
            <person name="Gile G.H."/>
            <person name="Hirakawa Y."/>
            <person name="Hopkins J.F."/>
            <person name="Rensing S.A."/>
            <person name="Schmutz J."/>
            <person name="Symeonidi A."/>
            <person name="Elias M."/>
            <person name="Eveleigh R.J."/>
            <person name="Herman E.K."/>
            <person name="Klute M.J."/>
            <person name="Nakayama T."/>
            <person name="Obornik M."/>
            <person name="Reyes-Prieto A."/>
            <person name="Armbrust E.V."/>
            <person name="Aves S.J."/>
            <person name="Beiko R.G."/>
            <person name="Coutinho P."/>
            <person name="Dacks J.B."/>
            <person name="Durnford D.G."/>
            <person name="Fast N.M."/>
            <person name="Green B.R."/>
            <person name="Grisdale C."/>
            <person name="Hempe F."/>
            <person name="Henrissat B."/>
            <person name="Hoppner M.P."/>
            <person name="Ishida K.-I."/>
            <person name="Kim E."/>
            <person name="Koreny L."/>
            <person name="Kroth P.G."/>
            <person name="Liu Y."/>
            <person name="Malik S.-B."/>
            <person name="Maier U.G."/>
            <person name="McRose D."/>
            <person name="Mock T."/>
            <person name="Neilson J.A."/>
            <person name="Onodera N.T."/>
            <person name="Poole A.M."/>
            <person name="Pritham E.J."/>
            <person name="Richards T.A."/>
            <person name="Rocap G."/>
            <person name="Roy S.W."/>
            <person name="Sarai C."/>
            <person name="Schaack S."/>
            <person name="Shirato S."/>
            <person name="Slamovits C.H."/>
            <person name="Spencer D.F."/>
            <person name="Suzuki S."/>
            <person name="Worden A.Z."/>
            <person name="Zauner S."/>
            <person name="Barry K."/>
            <person name="Bell C."/>
            <person name="Bharti A.K."/>
            <person name="Crow J.A."/>
            <person name="Grimwood J."/>
            <person name="Kramer R."/>
            <person name="Lindquist E."/>
            <person name="Lucas S."/>
            <person name="Salamov A."/>
            <person name="McFadden G.I."/>
            <person name="Lane C.E."/>
            <person name="Keeling P.J."/>
            <person name="Gray M.W."/>
            <person name="Grigoriev I.V."/>
            <person name="Archibald J.M."/>
        </authorList>
    </citation>
    <scope>NUCLEOTIDE SEQUENCE</scope>
    <source>
        <strain evidence="10">CCMP2712</strain>
    </source>
</reference>